<keyword evidence="2" id="KW-1185">Reference proteome</keyword>
<name>A0A0W0GGE6_9CHLR</name>
<dbReference type="RefSeq" id="WP_058438313.1">
    <property type="nucleotide sequence ID" value="NZ_KQ758903.1"/>
</dbReference>
<dbReference type="AlphaFoldDB" id="A0A0W0GGE6"/>
<dbReference type="EMBL" id="LFDV01000002">
    <property type="protein sequence ID" value="KTB47615.1"/>
    <property type="molecule type" value="Genomic_DNA"/>
</dbReference>
<evidence type="ECO:0000313" key="1">
    <source>
        <dbReference type="EMBL" id="KTB47615.1"/>
    </source>
</evidence>
<gene>
    <name evidence="1" type="ORF">DEALK_04600</name>
</gene>
<reference evidence="1 2" key="1">
    <citation type="submission" date="2015-06" db="EMBL/GenBank/DDBJ databases">
        <title>Genome sequence of the organohalide-respiring Dehalogenimonas alkenigignens type strain (IP3-3T).</title>
        <authorList>
            <person name="Key T.A."/>
            <person name="Richmond D.P."/>
            <person name="Bowman K.S."/>
            <person name="Cho Y.-J."/>
            <person name="Chun J."/>
            <person name="da Costa M.S."/>
            <person name="Rainey F.A."/>
            <person name="Moe W.M."/>
        </authorList>
    </citation>
    <scope>NUCLEOTIDE SEQUENCE [LARGE SCALE GENOMIC DNA]</scope>
    <source>
        <strain evidence="1 2">IP3-3</strain>
    </source>
</reference>
<dbReference type="OrthoDB" id="161815at2"/>
<comment type="caution">
    <text evidence="1">The sequence shown here is derived from an EMBL/GenBank/DDBJ whole genome shotgun (WGS) entry which is preliminary data.</text>
</comment>
<protein>
    <submittedName>
        <fullName evidence="1">Uncharacterized protein</fullName>
    </submittedName>
</protein>
<accession>A0A0W0GGE6</accession>
<dbReference type="STRING" id="1217799.DEALK_04600"/>
<dbReference type="Proteomes" id="UP000053947">
    <property type="component" value="Unassembled WGS sequence"/>
</dbReference>
<organism evidence="1 2">
    <name type="scientific">Dehalogenimonas alkenigignens</name>
    <dbReference type="NCBI Taxonomy" id="1217799"/>
    <lineage>
        <taxon>Bacteria</taxon>
        <taxon>Bacillati</taxon>
        <taxon>Chloroflexota</taxon>
        <taxon>Dehalococcoidia</taxon>
        <taxon>Dehalococcoidales</taxon>
        <taxon>Dehalococcoidaceae</taxon>
        <taxon>Dehalogenimonas</taxon>
    </lineage>
</organism>
<evidence type="ECO:0000313" key="2">
    <source>
        <dbReference type="Proteomes" id="UP000053947"/>
    </source>
</evidence>
<proteinExistence type="predicted"/>
<sequence>MRELDKARVLAVAREAAAKRGFVTYADFNDYLRELIIKKKLQPIEGGRAQWTLKKMLVDAANPVDDRYVYSHTGTKTMFYPAAFVEANPMMKSAASRQAKLE</sequence>